<dbReference type="PROSITE" id="PS51643">
    <property type="entry name" value="HD_CAS3"/>
    <property type="match status" value="1"/>
</dbReference>
<dbReference type="InterPro" id="IPR027417">
    <property type="entry name" value="P-loop_NTPase"/>
</dbReference>
<name>A0A212IW58_9BACT</name>
<dbReference type="InterPro" id="IPR006474">
    <property type="entry name" value="Helicase_Cas3_CRISPR-ass_core"/>
</dbReference>
<evidence type="ECO:0000259" key="10">
    <source>
        <dbReference type="PROSITE" id="PS51194"/>
    </source>
</evidence>
<accession>A0A212IW58</accession>
<dbReference type="GO" id="GO:0004386">
    <property type="term" value="F:helicase activity"/>
    <property type="evidence" value="ECO:0007669"/>
    <property type="project" value="UniProtKB-KW"/>
</dbReference>
<evidence type="ECO:0000256" key="2">
    <source>
        <dbReference type="ARBA" id="ARBA00009046"/>
    </source>
</evidence>
<keyword evidence="9" id="KW-0051">Antiviral defense</keyword>
<dbReference type="Pfam" id="PF18019">
    <property type="entry name" value="Cas3_HD"/>
    <property type="match status" value="1"/>
</dbReference>
<dbReference type="InterPro" id="IPR052511">
    <property type="entry name" value="ATP-dep_Helicase"/>
</dbReference>
<dbReference type="CDD" id="cd09641">
    <property type="entry name" value="Cas3''_I"/>
    <property type="match status" value="1"/>
</dbReference>
<protein>
    <submittedName>
        <fullName evidence="12">CRISPR-associated helicase cas3</fullName>
    </submittedName>
</protein>
<dbReference type="GO" id="GO:0046872">
    <property type="term" value="F:metal ion binding"/>
    <property type="evidence" value="ECO:0007669"/>
    <property type="project" value="UniProtKB-KW"/>
</dbReference>
<evidence type="ECO:0000256" key="7">
    <source>
        <dbReference type="ARBA" id="ARBA00022806"/>
    </source>
</evidence>
<dbReference type="PANTHER" id="PTHR47962">
    <property type="entry name" value="ATP-DEPENDENT HELICASE LHR-RELATED-RELATED"/>
    <property type="match status" value="1"/>
</dbReference>
<dbReference type="Gene3D" id="3.40.50.300">
    <property type="entry name" value="P-loop containing nucleotide triphosphate hydrolases"/>
    <property type="match status" value="2"/>
</dbReference>
<evidence type="ECO:0000256" key="3">
    <source>
        <dbReference type="ARBA" id="ARBA00022722"/>
    </source>
</evidence>
<dbReference type="GO" id="GO:0004518">
    <property type="term" value="F:nuclease activity"/>
    <property type="evidence" value="ECO:0007669"/>
    <property type="project" value="UniProtKB-KW"/>
</dbReference>
<dbReference type="GO" id="GO:0005524">
    <property type="term" value="F:ATP binding"/>
    <property type="evidence" value="ECO:0007669"/>
    <property type="project" value="UniProtKB-KW"/>
</dbReference>
<dbReference type="NCBIfam" id="TIGR01596">
    <property type="entry name" value="cas3_HD"/>
    <property type="match status" value="1"/>
</dbReference>
<dbReference type="PROSITE" id="PS51194">
    <property type="entry name" value="HELICASE_CTER"/>
    <property type="match status" value="1"/>
</dbReference>
<evidence type="ECO:0000259" key="11">
    <source>
        <dbReference type="PROSITE" id="PS51643"/>
    </source>
</evidence>
<keyword evidence="4" id="KW-0479">Metal-binding</keyword>
<dbReference type="GO" id="GO:0003677">
    <property type="term" value="F:DNA binding"/>
    <property type="evidence" value="ECO:0007669"/>
    <property type="project" value="TreeGrafter"/>
</dbReference>
<dbReference type="InterPro" id="IPR054712">
    <property type="entry name" value="Cas3-like_dom"/>
</dbReference>
<dbReference type="EMBL" id="FLUP01000001">
    <property type="protein sequence ID" value="SBV91392.1"/>
    <property type="molecule type" value="Genomic_DNA"/>
</dbReference>
<dbReference type="SMART" id="SM00490">
    <property type="entry name" value="HELICc"/>
    <property type="match status" value="1"/>
</dbReference>
<evidence type="ECO:0000256" key="8">
    <source>
        <dbReference type="ARBA" id="ARBA00022840"/>
    </source>
</evidence>
<dbReference type="InterPro" id="IPR006483">
    <property type="entry name" value="CRISPR-assoc_Cas3_HD"/>
</dbReference>
<feature type="domain" description="HD Cas3-type" evidence="11">
    <location>
        <begin position="19"/>
        <end position="237"/>
    </location>
</feature>
<comment type="similarity">
    <text evidence="2">In the central section; belongs to the CRISPR-associated helicase Cas3 family.</text>
</comment>
<keyword evidence="8" id="KW-0067">ATP-binding</keyword>
<proteinExistence type="inferred from homology"/>
<keyword evidence="6" id="KW-0378">Hydrolase</keyword>
<keyword evidence="5" id="KW-0547">Nucleotide-binding</keyword>
<dbReference type="Gene3D" id="1.10.3210.30">
    <property type="match status" value="1"/>
</dbReference>
<organism evidence="12">
    <name type="scientific">uncultured Desulfovibrio sp</name>
    <dbReference type="NCBI Taxonomy" id="167968"/>
    <lineage>
        <taxon>Bacteria</taxon>
        <taxon>Pseudomonadati</taxon>
        <taxon>Thermodesulfobacteriota</taxon>
        <taxon>Desulfovibrionia</taxon>
        <taxon>Desulfovibrionales</taxon>
        <taxon>Desulfovibrionaceae</taxon>
        <taxon>Desulfovibrio</taxon>
        <taxon>environmental samples</taxon>
    </lineage>
</organism>
<evidence type="ECO:0000256" key="1">
    <source>
        <dbReference type="ARBA" id="ARBA00006847"/>
    </source>
</evidence>
<evidence type="ECO:0000256" key="5">
    <source>
        <dbReference type="ARBA" id="ARBA00022741"/>
    </source>
</evidence>
<dbReference type="AlphaFoldDB" id="A0A212IW58"/>
<dbReference type="NCBIfam" id="TIGR01587">
    <property type="entry name" value="cas3_core"/>
    <property type="match status" value="1"/>
</dbReference>
<evidence type="ECO:0000313" key="12">
    <source>
        <dbReference type="EMBL" id="SBV91392.1"/>
    </source>
</evidence>
<evidence type="ECO:0000256" key="6">
    <source>
        <dbReference type="ARBA" id="ARBA00022801"/>
    </source>
</evidence>
<dbReference type="InterPro" id="IPR038257">
    <property type="entry name" value="CRISPR-assoc_Cas3_HD_sf"/>
</dbReference>
<keyword evidence="7" id="KW-0347">Helicase</keyword>
<gene>
    <name evidence="12" type="ORF">KM92DES2_10126</name>
</gene>
<dbReference type="InterPro" id="IPR011545">
    <property type="entry name" value="DEAD/DEAH_box_helicase_dom"/>
</dbReference>
<dbReference type="GO" id="GO:0051607">
    <property type="term" value="P:defense response to virus"/>
    <property type="evidence" value="ECO:0007669"/>
    <property type="project" value="UniProtKB-KW"/>
</dbReference>
<dbReference type="Pfam" id="PF22590">
    <property type="entry name" value="Cas3-like_C_2"/>
    <property type="match status" value="1"/>
</dbReference>
<dbReference type="GO" id="GO:0016887">
    <property type="term" value="F:ATP hydrolysis activity"/>
    <property type="evidence" value="ECO:0007669"/>
    <property type="project" value="TreeGrafter"/>
</dbReference>
<evidence type="ECO:0000256" key="4">
    <source>
        <dbReference type="ARBA" id="ARBA00022723"/>
    </source>
</evidence>
<dbReference type="SUPFAM" id="SSF109604">
    <property type="entry name" value="HD-domain/PDEase-like"/>
    <property type="match status" value="1"/>
</dbReference>
<keyword evidence="3" id="KW-0540">Nuclease</keyword>
<dbReference type="CDD" id="cd17930">
    <property type="entry name" value="DEXHc_cas3"/>
    <property type="match status" value="1"/>
</dbReference>
<sequence>MSNLPDSCVAHVYCPENGAPFRVQPLSEHLHNVADLASSAAAKVGLPLTGHLVGLLHDFGKYSKEFQNYILSAAGCITPGEPGYTDPIACKGKINHAFAGGQHLWERLQGNDLKKAIARMLALCILSHHSGLKDCISQDGKDAFTQNYMARPEEKTHRKQCDERCDQAFLEEIENEISNALLLEVRAVMMKLRDRVMNKQPASADINDQRDCANSRDFQLGLLARFLFSCLIDADRTDSADFEDQKGAEIRRSGVRRPWSALVQRFEAALAQKTPQHAIDHIRGDISAHCAQRAQDAPGMFTLTVPTGGGKTLASLRFALLHAQKHQMDRVIYVIPYTSIIDQNADVARKILEQGEAPGSIVLEHHSSFMPDEDSNAEEVASRWEKLSENWDAPVIFTTMVQFLESLFGAGTSSARRMHNLARSVIVFDEVQTVPVRCLRMFCNAVDFLTGQCGSTAVLCTATQPRLGNLPHPLRGSLDIQPGMEIVPDVPDLFTRLKRTTFFDHCHTAMGAEDVAALAQEEQQSHGSCLVVCNTKRMAEKIYAFCDKQEGINFYYLSTNLCPAHRMEKLEAMRADLKNGRPVLCVSTQLIECGVDISFRSVIRMAAGLDSILQAAGRCNRHGENEPGRVHVVLVQADAENLDWLKDIKDGRDIFLDTVRLKYAQELLESGYDFTMPQLVATYFDHYFHRKGAVLSYAAGDCNSLLDMLGSNRGAGNNNLFPILGQSFSAAAKIFKSIDSTSKSILVPYKDGEGIIAALCSSDLLYKKYELLRKAQRFSVNIFPHTERELIQKNALYPIQDSGMFALKPNFYCNEQGVSAQSGQKLRLCNY</sequence>
<evidence type="ECO:0000256" key="9">
    <source>
        <dbReference type="ARBA" id="ARBA00023118"/>
    </source>
</evidence>
<dbReference type="InterPro" id="IPR001650">
    <property type="entry name" value="Helicase_C-like"/>
</dbReference>
<feature type="domain" description="Helicase C-terminal" evidence="10">
    <location>
        <begin position="511"/>
        <end position="667"/>
    </location>
</feature>
<comment type="similarity">
    <text evidence="1">In the N-terminal section; belongs to the CRISPR-associated nuclease Cas3-HD family.</text>
</comment>
<reference evidence="12" key="1">
    <citation type="submission" date="2016-04" db="EMBL/GenBank/DDBJ databases">
        <authorList>
            <person name="Evans L.H."/>
            <person name="Alamgir A."/>
            <person name="Owens N."/>
            <person name="Weber N.D."/>
            <person name="Virtaneva K."/>
            <person name="Barbian K."/>
            <person name="Babar A."/>
            <person name="Rosenke K."/>
        </authorList>
    </citation>
    <scope>NUCLEOTIDE SEQUENCE</scope>
    <source>
        <strain evidence="12">92-2</strain>
    </source>
</reference>
<dbReference type="SUPFAM" id="SSF52540">
    <property type="entry name" value="P-loop containing nucleoside triphosphate hydrolases"/>
    <property type="match status" value="1"/>
</dbReference>
<dbReference type="Pfam" id="PF00270">
    <property type="entry name" value="DEAD"/>
    <property type="match status" value="1"/>
</dbReference>